<name>A0A0X8JMW7_9BACT</name>
<proteinExistence type="predicted"/>
<dbReference type="RefSeq" id="WP_066601502.1">
    <property type="nucleotide sequence ID" value="NZ_CP014230.1"/>
</dbReference>
<evidence type="ECO:0000313" key="1">
    <source>
        <dbReference type="EMBL" id="AMD91658.1"/>
    </source>
</evidence>
<sequence length="105" mass="11394">MFELRPAAKEQLDIHFADKDKEPIRIYLASGCGGQRLSLALDERKDDDQVFEADGYSFLMEPALFEQAKPVTITFDAERGFGVESKMKFAEGGGCGSCGCSGSCG</sequence>
<dbReference type="InterPro" id="IPR035903">
    <property type="entry name" value="HesB-like_dom_sf"/>
</dbReference>
<dbReference type="NCBIfam" id="NF038090">
    <property type="entry name" value="IscA_HesB_Se"/>
    <property type="match status" value="1"/>
</dbReference>
<gene>
    <name evidence="1" type="ORF">AXF15_00020</name>
</gene>
<dbReference type="STRING" id="888061.AXF15_00020"/>
<dbReference type="Gene3D" id="2.60.300.12">
    <property type="entry name" value="HesB-like domain"/>
    <property type="match status" value="1"/>
</dbReference>
<dbReference type="SUPFAM" id="SSF89360">
    <property type="entry name" value="HesB-like domain"/>
    <property type="match status" value="1"/>
</dbReference>
<dbReference type="KEGG" id="doa:AXF15_00020"/>
<dbReference type="AlphaFoldDB" id="A0A0X8JMW7"/>
<evidence type="ECO:0000313" key="2">
    <source>
        <dbReference type="Proteomes" id="UP000063964"/>
    </source>
</evidence>
<reference evidence="2" key="1">
    <citation type="submission" date="2016-02" db="EMBL/GenBank/DDBJ databases">
        <authorList>
            <person name="Holder M.E."/>
            <person name="Ajami N.J."/>
            <person name="Petrosino J.F."/>
        </authorList>
    </citation>
    <scope>NUCLEOTIDE SEQUENCE [LARGE SCALE GENOMIC DNA]</scope>
    <source>
        <strain evidence="2">DSM 12838</strain>
    </source>
</reference>
<accession>A0A0X8JMW7</accession>
<dbReference type="Proteomes" id="UP000063964">
    <property type="component" value="Chromosome"/>
</dbReference>
<dbReference type="EMBL" id="CP014230">
    <property type="protein sequence ID" value="AMD91658.1"/>
    <property type="molecule type" value="Genomic_DNA"/>
</dbReference>
<dbReference type="OrthoDB" id="5460919at2"/>
<protein>
    <submittedName>
        <fullName evidence="1">Adhesin</fullName>
    </submittedName>
</protein>
<keyword evidence="2" id="KW-1185">Reference proteome</keyword>
<organism evidence="1 2">
    <name type="scientific">Desulfomicrobium orale DSM 12838</name>
    <dbReference type="NCBI Taxonomy" id="888061"/>
    <lineage>
        <taxon>Bacteria</taxon>
        <taxon>Pseudomonadati</taxon>
        <taxon>Thermodesulfobacteriota</taxon>
        <taxon>Desulfovibrionia</taxon>
        <taxon>Desulfovibrionales</taxon>
        <taxon>Desulfomicrobiaceae</taxon>
        <taxon>Desulfomicrobium</taxon>
    </lineage>
</organism>